<comment type="similarity">
    <text evidence="1">Belongs to the WD repeat ESC family.</text>
</comment>
<evidence type="ECO:0000256" key="6">
    <source>
        <dbReference type="PROSITE-ProRule" id="PRU00221"/>
    </source>
</evidence>
<dbReference type="PANTHER" id="PTHR10253">
    <property type="entry name" value="POLYCOMB PROTEIN"/>
    <property type="match status" value="1"/>
</dbReference>
<dbReference type="InterPro" id="IPR019775">
    <property type="entry name" value="WD40_repeat_CS"/>
</dbReference>
<dbReference type="InterPro" id="IPR015943">
    <property type="entry name" value="WD40/YVTN_repeat-like_dom_sf"/>
</dbReference>
<evidence type="ECO:0000313" key="7">
    <source>
        <dbReference type="EMBL" id="CAE0613389.1"/>
    </source>
</evidence>
<evidence type="ECO:0000256" key="2">
    <source>
        <dbReference type="ARBA" id="ARBA00022574"/>
    </source>
</evidence>
<evidence type="ECO:0000256" key="1">
    <source>
        <dbReference type="ARBA" id="ARBA00008075"/>
    </source>
</evidence>
<dbReference type="Pfam" id="PF00400">
    <property type="entry name" value="WD40"/>
    <property type="match status" value="3"/>
</dbReference>
<proteinExistence type="inferred from homology"/>
<dbReference type="AlphaFoldDB" id="A0A7S3UG37"/>
<sequence length="364" mass="41376">MEEAHENKDELEGKRLNFRCTNVLKAGHGKPVFCVSFNNCDLFYRNVFAAAGSNQVEIYECLKGGDVEMLHAYQDPNPEESFYVCAWSIDPQTSAPLLIFAGVSGVIRLVDCREERLVHNFIGHGNSVNDLKVSPHDPELLLSASKDESIRLWNIRTRVCALIFAGNNGHRYEVLSVDFHPWDKHKFVSCGMDRSIRIWSMEKAHGTVIKAKHWEKPPSTFPTRVVEQPIFCTTRVHANYVDCVKWKGDIILSKSVENRVVMWKPDMVGRSSKKDGVDLLQDCEVADCDLWFMRFSMDFYCKWVAVGNRFGRVNLLDMRTVPIKQVAKLTSPDSKGVIRQTAVNYNGTIVLACGDDGAIIRWDR</sequence>
<evidence type="ECO:0000256" key="5">
    <source>
        <dbReference type="ARBA" id="ARBA00023163"/>
    </source>
</evidence>
<dbReference type="InterPro" id="IPR051243">
    <property type="entry name" value="PcG_WD-repeat"/>
</dbReference>
<evidence type="ECO:0000256" key="4">
    <source>
        <dbReference type="ARBA" id="ARBA00023015"/>
    </source>
</evidence>
<reference evidence="7" key="1">
    <citation type="submission" date="2021-01" db="EMBL/GenBank/DDBJ databases">
        <authorList>
            <person name="Corre E."/>
            <person name="Pelletier E."/>
            <person name="Niang G."/>
            <person name="Scheremetjew M."/>
            <person name="Finn R."/>
            <person name="Kale V."/>
            <person name="Holt S."/>
            <person name="Cochrane G."/>
            <person name="Meng A."/>
            <person name="Brown T."/>
            <person name="Cohen L."/>
        </authorList>
    </citation>
    <scope>NUCLEOTIDE SEQUENCE</scope>
    <source>
        <strain evidence="7">CCMP1897</strain>
    </source>
</reference>
<keyword evidence="2 6" id="KW-0853">WD repeat</keyword>
<dbReference type="PROSITE" id="PS50082">
    <property type="entry name" value="WD_REPEATS_2"/>
    <property type="match status" value="2"/>
</dbReference>
<feature type="repeat" description="WD" evidence="6">
    <location>
        <begin position="121"/>
        <end position="157"/>
    </location>
</feature>
<feature type="repeat" description="WD" evidence="6">
    <location>
        <begin position="167"/>
        <end position="202"/>
    </location>
</feature>
<evidence type="ECO:0000256" key="3">
    <source>
        <dbReference type="ARBA" id="ARBA00022737"/>
    </source>
</evidence>
<dbReference type="EMBL" id="HBIS01008699">
    <property type="protein sequence ID" value="CAE0613389.1"/>
    <property type="molecule type" value="Transcribed_RNA"/>
</dbReference>
<accession>A0A7S3UG37</accession>
<gene>
    <name evidence="7" type="ORF">PSAL00342_LOCUS7288</name>
</gene>
<organism evidence="7">
    <name type="scientific">Picocystis salinarum</name>
    <dbReference type="NCBI Taxonomy" id="88271"/>
    <lineage>
        <taxon>Eukaryota</taxon>
        <taxon>Viridiplantae</taxon>
        <taxon>Chlorophyta</taxon>
        <taxon>Picocystophyceae</taxon>
        <taxon>Picocystales</taxon>
        <taxon>Picocystaceae</taxon>
        <taxon>Picocystis</taxon>
    </lineage>
</organism>
<keyword evidence="4" id="KW-0805">Transcription regulation</keyword>
<keyword evidence="5" id="KW-0804">Transcription</keyword>
<protein>
    <recommendedName>
        <fullName evidence="8">Polycomb protein EED</fullName>
    </recommendedName>
</protein>
<dbReference type="InterPro" id="IPR036322">
    <property type="entry name" value="WD40_repeat_dom_sf"/>
</dbReference>
<dbReference type="SMART" id="SM00320">
    <property type="entry name" value="WD40"/>
    <property type="match status" value="5"/>
</dbReference>
<dbReference type="PROSITE" id="PS00678">
    <property type="entry name" value="WD_REPEATS_1"/>
    <property type="match status" value="1"/>
</dbReference>
<keyword evidence="3" id="KW-0677">Repeat</keyword>
<dbReference type="PROSITE" id="PS50294">
    <property type="entry name" value="WD_REPEATS_REGION"/>
    <property type="match status" value="2"/>
</dbReference>
<dbReference type="InterPro" id="IPR001680">
    <property type="entry name" value="WD40_rpt"/>
</dbReference>
<evidence type="ECO:0008006" key="8">
    <source>
        <dbReference type="Google" id="ProtNLM"/>
    </source>
</evidence>
<dbReference type="SUPFAM" id="SSF50978">
    <property type="entry name" value="WD40 repeat-like"/>
    <property type="match status" value="1"/>
</dbReference>
<dbReference type="Gene3D" id="2.130.10.10">
    <property type="entry name" value="YVTN repeat-like/Quinoprotein amine dehydrogenase"/>
    <property type="match status" value="1"/>
</dbReference>
<name>A0A7S3UG37_9CHLO</name>